<keyword evidence="5 6" id="KW-0472">Membrane</keyword>
<keyword evidence="8" id="KW-1185">Reference proteome</keyword>
<dbReference type="InterPro" id="IPR002549">
    <property type="entry name" value="AI-2E-like"/>
</dbReference>
<dbReference type="GO" id="GO:0055085">
    <property type="term" value="P:transmembrane transport"/>
    <property type="evidence" value="ECO:0007669"/>
    <property type="project" value="TreeGrafter"/>
</dbReference>
<feature type="transmembrane region" description="Helical" evidence="6">
    <location>
        <begin position="292"/>
        <end position="325"/>
    </location>
</feature>
<feature type="transmembrane region" description="Helical" evidence="6">
    <location>
        <begin position="71"/>
        <end position="90"/>
    </location>
</feature>
<feature type="transmembrane region" description="Helical" evidence="6">
    <location>
        <begin position="252"/>
        <end position="272"/>
    </location>
</feature>
<sequence length="342" mass="35761">MSLQDVARKTFVPATLRNGAALLALIVLALFAWYARNALLLGFGGLIVATILVTAAQPIKRWTPLGHRGAVWLAGLLIALALAGLIGLIMPTLTQQAAELSDALPAALDRVRGVMGETALQDMMSSSALLQNLAGHLTRWSAAVMGTTTSLFFVLVAGGFFAMSPQLHRDGLVSLVAPSSQERTRAVLDRAGKGLRAWLFGQMIAMVTVGAAVTLGTWLLGLPAPLALGVIAGLLEFVPVLGPVVAALPGVLLAMTISPTMMIWTAGLYVLVEQLESNMLLPMVEQSVADVPPAVFLLAIVSIGSIFGIAGVILSAPMTVVAYVLISALYIDPLNGRDTLPE</sequence>
<comment type="similarity">
    <text evidence="2">Belongs to the autoinducer-2 exporter (AI-2E) (TC 2.A.86) family.</text>
</comment>
<gene>
    <name evidence="7" type="ORF">SAMN04490244_101588</name>
</gene>
<reference evidence="7 8" key="1">
    <citation type="submission" date="2016-10" db="EMBL/GenBank/DDBJ databases">
        <authorList>
            <person name="de Groot N.N."/>
        </authorList>
    </citation>
    <scope>NUCLEOTIDE SEQUENCE [LARGE SCALE GENOMIC DNA]</scope>
    <source>
        <strain evidence="7 8">DSM 23042</strain>
    </source>
</reference>
<protein>
    <submittedName>
        <fullName evidence="7">Predicted PurR-regulated permease PerM</fullName>
    </submittedName>
</protein>
<proteinExistence type="inferred from homology"/>
<feature type="transmembrane region" description="Helical" evidence="6">
    <location>
        <begin position="197"/>
        <end position="220"/>
    </location>
</feature>
<evidence type="ECO:0000256" key="1">
    <source>
        <dbReference type="ARBA" id="ARBA00004141"/>
    </source>
</evidence>
<feature type="transmembrane region" description="Helical" evidence="6">
    <location>
        <begin position="12"/>
        <end position="34"/>
    </location>
</feature>
<feature type="transmembrane region" description="Helical" evidence="6">
    <location>
        <begin position="40"/>
        <end position="59"/>
    </location>
</feature>
<dbReference type="PANTHER" id="PTHR21716">
    <property type="entry name" value="TRANSMEMBRANE PROTEIN"/>
    <property type="match status" value="1"/>
</dbReference>
<feature type="transmembrane region" description="Helical" evidence="6">
    <location>
        <begin position="226"/>
        <end position="245"/>
    </location>
</feature>
<keyword evidence="4 6" id="KW-1133">Transmembrane helix</keyword>
<dbReference type="Pfam" id="PF01594">
    <property type="entry name" value="AI-2E_transport"/>
    <property type="match status" value="1"/>
</dbReference>
<evidence type="ECO:0000256" key="2">
    <source>
        <dbReference type="ARBA" id="ARBA00009773"/>
    </source>
</evidence>
<keyword evidence="3 6" id="KW-0812">Transmembrane</keyword>
<dbReference type="Proteomes" id="UP000198885">
    <property type="component" value="Unassembled WGS sequence"/>
</dbReference>
<accession>A0A1H9QE10</accession>
<dbReference type="PANTHER" id="PTHR21716:SF62">
    <property type="entry name" value="TRANSPORT PROTEIN YDBI-RELATED"/>
    <property type="match status" value="1"/>
</dbReference>
<dbReference type="EMBL" id="FOGU01000001">
    <property type="protein sequence ID" value="SER58662.1"/>
    <property type="molecule type" value="Genomic_DNA"/>
</dbReference>
<comment type="subcellular location">
    <subcellularLocation>
        <location evidence="1">Membrane</location>
        <topology evidence="1">Multi-pass membrane protein</topology>
    </subcellularLocation>
</comment>
<dbReference type="STRING" id="641238.SAMN04490244_101588"/>
<dbReference type="AlphaFoldDB" id="A0A1H9QE10"/>
<dbReference type="RefSeq" id="WP_177190364.1">
    <property type="nucleotide sequence ID" value="NZ_FOGU01000001.1"/>
</dbReference>
<evidence type="ECO:0000256" key="6">
    <source>
        <dbReference type="SAM" id="Phobius"/>
    </source>
</evidence>
<evidence type="ECO:0000313" key="7">
    <source>
        <dbReference type="EMBL" id="SER58662.1"/>
    </source>
</evidence>
<evidence type="ECO:0000256" key="5">
    <source>
        <dbReference type="ARBA" id="ARBA00023136"/>
    </source>
</evidence>
<evidence type="ECO:0000313" key="8">
    <source>
        <dbReference type="Proteomes" id="UP000198885"/>
    </source>
</evidence>
<evidence type="ECO:0000256" key="4">
    <source>
        <dbReference type="ARBA" id="ARBA00022989"/>
    </source>
</evidence>
<organism evidence="7 8">
    <name type="scientific">Tranquillimonas rosea</name>
    <dbReference type="NCBI Taxonomy" id="641238"/>
    <lineage>
        <taxon>Bacteria</taxon>
        <taxon>Pseudomonadati</taxon>
        <taxon>Pseudomonadota</taxon>
        <taxon>Alphaproteobacteria</taxon>
        <taxon>Rhodobacterales</taxon>
        <taxon>Roseobacteraceae</taxon>
        <taxon>Tranquillimonas</taxon>
    </lineage>
</organism>
<feature type="transmembrane region" description="Helical" evidence="6">
    <location>
        <begin position="140"/>
        <end position="162"/>
    </location>
</feature>
<name>A0A1H9QE10_9RHOB</name>
<dbReference type="GO" id="GO:0016020">
    <property type="term" value="C:membrane"/>
    <property type="evidence" value="ECO:0007669"/>
    <property type="project" value="UniProtKB-SubCell"/>
</dbReference>
<evidence type="ECO:0000256" key="3">
    <source>
        <dbReference type="ARBA" id="ARBA00022692"/>
    </source>
</evidence>